<dbReference type="InterPro" id="IPR009078">
    <property type="entry name" value="Ferritin-like_SF"/>
</dbReference>
<dbReference type="Pfam" id="PF13668">
    <property type="entry name" value="Ferritin_2"/>
    <property type="match status" value="1"/>
</dbReference>
<evidence type="ECO:0000256" key="1">
    <source>
        <dbReference type="SAM" id="MobiDB-lite"/>
    </source>
</evidence>
<accession>A0ABR0JCL0</accession>
<reference evidence="3 4" key="1">
    <citation type="submission" date="2023-08" db="EMBL/GenBank/DDBJ databases">
        <title>Black Yeasts Isolated from many extreme environments.</title>
        <authorList>
            <person name="Coleine C."/>
            <person name="Stajich J.E."/>
            <person name="Selbmann L."/>
        </authorList>
    </citation>
    <scope>NUCLEOTIDE SEQUENCE [LARGE SCALE GENOMIC DNA]</scope>
    <source>
        <strain evidence="3 4">CCFEE 6328</strain>
    </source>
</reference>
<dbReference type="Gene3D" id="1.20.1260.10">
    <property type="match status" value="1"/>
</dbReference>
<evidence type="ECO:0000313" key="3">
    <source>
        <dbReference type="EMBL" id="KAK5060888.1"/>
    </source>
</evidence>
<dbReference type="InterPro" id="IPR039254">
    <property type="entry name" value="Rds1"/>
</dbReference>
<evidence type="ECO:0000256" key="2">
    <source>
        <dbReference type="SAM" id="SignalP"/>
    </source>
</evidence>
<evidence type="ECO:0000313" key="4">
    <source>
        <dbReference type="Proteomes" id="UP001345691"/>
    </source>
</evidence>
<proteinExistence type="predicted"/>
<dbReference type="PANTHER" id="PTHR38705:SF1">
    <property type="entry name" value="PROTEIN RDS1"/>
    <property type="match status" value="1"/>
</dbReference>
<feature type="compositionally biased region" description="Low complexity" evidence="1">
    <location>
        <begin position="254"/>
        <end position="273"/>
    </location>
</feature>
<sequence length="434" mass="44353">MKTSTLSALSAMFAGLTLAHPVEVAKRASGLSEVDITILQFALTLEHLENTFYLEAFNTFQLQDFIDAGFSEAFFENLQFISLDESTHVSVLEAAIESAGAAPVLPCQYNFPVTDVASFVTLSAILESIGTSAYLGAAPSIQSSSILSVAASIMADEGLHTALQRSSIGAIGSPDPFVTPLDPNSVFTLAAEFIVSCPSSNPPLPFTAFPGLAVSGQQCFNEVGIATSAIEAAVTATATSSASYAILTDAASNSTASNSTTSTSAAATTTAAAKLRVRQDNSTSTSDSSTTTTSTSTSTTTTDSSSTTTTDSSVSSATDVSDSSSSSSSSCTPPSAGSSIQLMPDVSSSKKDLKDVTELFVTFVEGLNIISVGVKIDGSSISSGMSVEIPAGVFGQVYIFITLVDLSGKSFSDSNVLFGPAIMEVAPALPSLGL</sequence>
<name>A0ABR0JCL0_9EURO</name>
<keyword evidence="4" id="KW-1185">Reference proteome</keyword>
<keyword evidence="2" id="KW-0732">Signal</keyword>
<feature type="chain" id="PRO_5046027039" description="Ferritin-like domain-containing protein" evidence="2">
    <location>
        <begin position="20"/>
        <end position="434"/>
    </location>
</feature>
<dbReference type="CDD" id="cd00657">
    <property type="entry name" value="Ferritin_like"/>
    <property type="match status" value="1"/>
</dbReference>
<dbReference type="EMBL" id="JAVRRF010000010">
    <property type="protein sequence ID" value="KAK5060888.1"/>
    <property type="molecule type" value="Genomic_DNA"/>
</dbReference>
<comment type="caution">
    <text evidence="3">The sequence shown here is derived from an EMBL/GenBank/DDBJ whole genome shotgun (WGS) entry which is preliminary data.</text>
</comment>
<feature type="region of interest" description="Disordered" evidence="1">
    <location>
        <begin position="254"/>
        <end position="344"/>
    </location>
</feature>
<gene>
    <name evidence="3" type="ORF">LTR69_005487</name>
</gene>
<feature type="compositionally biased region" description="Polar residues" evidence="1">
    <location>
        <begin position="331"/>
        <end position="341"/>
    </location>
</feature>
<dbReference type="Proteomes" id="UP001345691">
    <property type="component" value="Unassembled WGS sequence"/>
</dbReference>
<dbReference type="InterPro" id="IPR012347">
    <property type="entry name" value="Ferritin-like"/>
</dbReference>
<dbReference type="SUPFAM" id="SSF47240">
    <property type="entry name" value="Ferritin-like"/>
    <property type="match status" value="1"/>
</dbReference>
<evidence type="ECO:0008006" key="5">
    <source>
        <dbReference type="Google" id="ProtNLM"/>
    </source>
</evidence>
<feature type="compositionally biased region" description="Low complexity" evidence="1">
    <location>
        <begin position="282"/>
        <end position="330"/>
    </location>
</feature>
<protein>
    <recommendedName>
        <fullName evidence="5">Ferritin-like domain-containing protein</fullName>
    </recommendedName>
</protein>
<feature type="signal peptide" evidence="2">
    <location>
        <begin position="1"/>
        <end position="19"/>
    </location>
</feature>
<dbReference type="PANTHER" id="PTHR38705">
    <property type="entry name" value="PROTEIN RDS1"/>
    <property type="match status" value="1"/>
</dbReference>
<organism evidence="3 4">
    <name type="scientific">Exophiala sideris</name>
    <dbReference type="NCBI Taxonomy" id="1016849"/>
    <lineage>
        <taxon>Eukaryota</taxon>
        <taxon>Fungi</taxon>
        <taxon>Dikarya</taxon>
        <taxon>Ascomycota</taxon>
        <taxon>Pezizomycotina</taxon>
        <taxon>Eurotiomycetes</taxon>
        <taxon>Chaetothyriomycetidae</taxon>
        <taxon>Chaetothyriales</taxon>
        <taxon>Herpotrichiellaceae</taxon>
        <taxon>Exophiala</taxon>
    </lineage>
</organism>